<protein>
    <submittedName>
        <fullName evidence="1">Uncharacterized protein</fullName>
    </submittedName>
</protein>
<sequence>MIHVHTLPSSLNNLTRNVVAPLRAQIQTPSTIIFVGARRETSLHHPTPNISALVDSVNLQGGTCFQSTSGTCTRLQEKA</sequence>
<dbReference type="AlphaFoldDB" id="A0A7T8JYL6"/>
<evidence type="ECO:0000313" key="1">
    <source>
        <dbReference type="EMBL" id="QQP38981.1"/>
    </source>
</evidence>
<evidence type="ECO:0000313" key="2">
    <source>
        <dbReference type="Proteomes" id="UP000595437"/>
    </source>
</evidence>
<organism evidence="1 2">
    <name type="scientific">Caligus rogercresseyi</name>
    <name type="common">Sea louse</name>
    <dbReference type="NCBI Taxonomy" id="217165"/>
    <lineage>
        <taxon>Eukaryota</taxon>
        <taxon>Metazoa</taxon>
        <taxon>Ecdysozoa</taxon>
        <taxon>Arthropoda</taxon>
        <taxon>Crustacea</taxon>
        <taxon>Multicrustacea</taxon>
        <taxon>Hexanauplia</taxon>
        <taxon>Copepoda</taxon>
        <taxon>Siphonostomatoida</taxon>
        <taxon>Caligidae</taxon>
        <taxon>Caligus</taxon>
    </lineage>
</organism>
<gene>
    <name evidence="1" type="ORF">FKW44_019722</name>
</gene>
<dbReference type="Proteomes" id="UP000595437">
    <property type="component" value="Chromosome 14"/>
</dbReference>
<name>A0A7T8JYL6_CALRO</name>
<reference evidence="2" key="1">
    <citation type="submission" date="2021-01" db="EMBL/GenBank/DDBJ databases">
        <title>Caligus Genome Assembly.</title>
        <authorList>
            <person name="Gallardo-Escarate C."/>
        </authorList>
    </citation>
    <scope>NUCLEOTIDE SEQUENCE [LARGE SCALE GENOMIC DNA]</scope>
</reference>
<dbReference type="EMBL" id="CP045903">
    <property type="protein sequence ID" value="QQP38981.1"/>
    <property type="molecule type" value="Genomic_DNA"/>
</dbReference>
<accession>A0A7T8JYL6</accession>
<keyword evidence="2" id="KW-1185">Reference proteome</keyword>
<proteinExistence type="predicted"/>